<comment type="caution">
    <text evidence="2">The sequence shown here is derived from an EMBL/GenBank/DDBJ whole genome shotgun (WGS) entry which is preliminary data.</text>
</comment>
<keyword evidence="3" id="KW-1185">Reference proteome</keyword>
<sequence>MNPSPPPPQARRKRSPRCADAPIVRIFDLPSPEELYDSVTAEFSARAHVVEQQRSYLAALSKGATALQPPARPRAGQLSGSPPIPTNRLHHDVLLGVESATTAAYRLEHLTSHPTPSIVEARMTRAAAADAISALHLIICQPPLLP</sequence>
<dbReference type="Proteomes" id="UP000673552">
    <property type="component" value="Chromosome 36"/>
</dbReference>
<reference evidence="2 3" key="1">
    <citation type="submission" date="2021-03" db="EMBL/GenBank/DDBJ databases">
        <title>Leishmania (Mundinia) martiniquensis Genome sequencing and assembly.</title>
        <authorList>
            <person name="Almutairi H."/>
            <person name="Gatherer D."/>
        </authorList>
    </citation>
    <scope>NUCLEOTIDE SEQUENCE [LARGE SCALE GENOMIC DNA]</scope>
    <source>
        <strain evidence="2">LSCM1</strain>
    </source>
</reference>
<dbReference type="OrthoDB" id="263655at2759"/>
<evidence type="ECO:0000256" key="1">
    <source>
        <dbReference type="SAM" id="MobiDB-lite"/>
    </source>
</evidence>
<name>A0A836G355_9TRYP</name>
<evidence type="ECO:0000313" key="2">
    <source>
        <dbReference type="EMBL" id="KAG5464454.1"/>
    </source>
</evidence>
<dbReference type="KEGG" id="lmat:92510798"/>
<dbReference type="GeneID" id="92510798"/>
<gene>
    <name evidence="2" type="ORF">LSCM1_00642</name>
</gene>
<protein>
    <submittedName>
        <fullName evidence="2">Uncharacterized protein</fullName>
    </submittedName>
</protein>
<evidence type="ECO:0000313" key="3">
    <source>
        <dbReference type="Proteomes" id="UP000673552"/>
    </source>
</evidence>
<feature type="region of interest" description="Disordered" evidence="1">
    <location>
        <begin position="67"/>
        <end position="87"/>
    </location>
</feature>
<accession>A0A836G355</accession>
<dbReference type="AlphaFoldDB" id="A0A836G355"/>
<dbReference type="EMBL" id="JAFEUZ010000036">
    <property type="protein sequence ID" value="KAG5464454.1"/>
    <property type="molecule type" value="Genomic_DNA"/>
</dbReference>
<proteinExistence type="predicted"/>
<organism evidence="2 3">
    <name type="scientific">Leishmania martiniquensis</name>
    <dbReference type="NCBI Taxonomy" id="1580590"/>
    <lineage>
        <taxon>Eukaryota</taxon>
        <taxon>Discoba</taxon>
        <taxon>Euglenozoa</taxon>
        <taxon>Kinetoplastea</taxon>
        <taxon>Metakinetoplastina</taxon>
        <taxon>Trypanosomatida</taxon>
        <taxon>Trypanosomatidae</taxon>
        <taxon>Leishmaniinae</taxon>
        <taxon>Leishmania</taxon>
    </lineage>
</organism>
<dbReference type="RefSeq" id="XP_067174391.1">
    <property type="nucleotide sequence ID" value="XM_067318286.1"/>
</dbReference>